<keyword evidence="1" id="KW-1185">Reference proteome</keyword>
<evidence type="ECO:0000313" key="1">
    <source>
        <dbReference type="Proteomes" id="UP000887565"/>
    </source>
</evidence>
<evidence type="ECO:0000313" key="2">
    <source>
        <dbReference type="WBParaSite" id="nRc.2.0.1.t27631-RA"/>
    </source>
</evidence>
<dbReference type="Proteomes" id="UP000887565">
    <property type="component" value="Unplaced"/>
</dbReference>
<accession>A0A915JNV9</accession>
<proteinExistence type="predicted"/>
<sequence>MNDYVPAGCNIYSYQTSKIEFIKFLLEENRRQGERRQKKEKAKKREPWSCILHWFVKKENFIWPAAPKFK</sequence>
<reference evidence="2" key="1">
    <citation type="submission" date="2022-11" db="UniProtKB">
        <authorList>
            <consortium name="WormBaseParasite"/>
        </authorList>
    </citation>
    <scope>IDENTIFICATION</scope>
</reference>
<name>A0A915JNV9_ROMCU</name>
<dbReference type="WBParaSite" id="nRc.2.0.1.t27631-RA">
    <property type="protein sequence ID" value="nRc.2.0.1.t27631-RA"/>
    <property type="gene ID" value="nRc.2.0.1.g27631"/>
</dbReference>
<dbReference type="AlphaFoldDB" id="A0A915JNV9"/>
<protein>
    <submittedName>
        <fullName evidence="2">Uncharacterized protein</fullName>
    </submittedName>
</protein>
<organism evidence="1 2">
    <name type="scientific">Romanomermis culicivorax</name>
    <name type="common">Nematode worm</name>
    <dbReference type="NCBI Taxonomy" id="13658"/>
    <lineage>
        <taxon>Eukaryota</taxon>
        <taxon>Metazoa</taxon>
        <taxon>Ecdysozoa</taxon>
        <taxon>Nematoda</taxon>
        <taxon>Enoplea</taxon>
        <taxon>Dorylaimia</taxon>
        <taxon>Mermithida</taxon>
        <taxon>Mermithoidea</taxon>
        <taxon>Mermithidae</taxon>
        <taxon>Romanomermis</taxon>
    </lineage>
</organism>